<reference evidence="1" key="1">
    <citation type="submission" date="2021-01" db="EMBL/GenBank/DDBJ databases">
        <authorList>
            <consortium name="Genoscope - CEA"/>
            <person name="William W."/>
        </authorList>
    </citation>
    <scope>NUCLEOTIDE SEQUENCE</scope>
</reference>
<sequence>MVDKTMNQINVGSLIKEIILRHNFILKSASKNPIAFLDNFIVCRN</sequence>
<proteinExistence type="predicted"/>
<dbReference type="EMBL" id="CAJJDP010000080">
    <property type="protein sequence ID" value="CAD8183520.1"/>
    <property type="molecule type" value="Genomic_DNA"/>
</dbReference>
<evidence type="ECO:0000313" key="2">
    <source>
        <dbReference type="Proteomes" id="UP000683925"/>
    </source>
</evidence>
<name>A0A8S1W277_PAROT</name>
<dbReference type="AlphaFoldDB" id="A0A8S1W277"/>
<dbReference type="Proteomes" id="UP000683925">
    <property type="component" value="Unassembled WGS sequence"/>
</dbReference>
<keyword evidence="2" id="KW-1185">Reference proteome</keyword>
<comment type="caution">
    <text evidence="1">The sequence shown here is derived from an EMBL/GenBank/DDBJ whole genome shotgun (WGS) entry which is preliminary data.</text>
</comment>
<organism evidence="1 2">
    <name type="scientific">Paramecium octaurelia</name>
    <dbReference type="NCBI Taxonomy" id="43137"/>
    <lineage>
        <taxon>Eukaryota</taxon>
        <taxon>Sar</taxon>
        <taxon>Alveolata</taxon>
        <taxon>Ciliophora</taxon>
        <taxon>Intramacronucleata</taxon>
        <taxon>Oligohymenophorea</taxon>
        <taxon>Peniculida</taxon>
        <taxon>Parameciidae</taxon>
        <taxon>Paramecium</taxon>
    </lineage>
</organism>
<evidence type="ECO:0000313" key="1">
    <source>
        <dbReference type="EMBL" id="CAD8183520.1"/>
    </source>
</evidence>
<accession>A0A8S1W277</accession>
<protein>
    <submittedName>
        <fullName evidence="1">Uncharacterized protein</fullName>
    </submittedName>
</protein>
<gene>
    <name evidence="1" type="ORF">POCTA_138.1.T0810121</name>
</gene>